<keyword evidence="2" id="KW-1185">Reference proteome</keyword>
<gene>
    <name evidence="1" type="ORF">RND81_13G121300</name>
</gene>
<dbReference type="EMBL" id="JBDFQZ010000013">
    <property type="protein sequence ID" value="KAK9669285.1"/>
    <property type="molecule type" value="Genomic_DNA"/>
</dbReference>
<reference evidence="1" key="1">
    <citation type="submission" date="2024-03" db="EMBL/GenBank/DDBJ databases">
        <title>WGS assembly of Saponaria officinalis var. Norfolk2.</title>
        <authorList>
            <person name="Jenkins J."/>
            <person name="Shu S."/>
            <person name="Grimwood J."/>
            <person name="Barry K."/>
            <person name="Goodstein D."/>
            <person name="Schmutz J."/>
            <person name="Leebens-Mack J."/>
            <person name="Osbourn A."/>
        </authorList>
    </citation>
    <scope>NUCLEOTIDE SEQUENCE [LARGE SCALE GENOMIC DNA]</scope>
    <source>
        <strain evidence="1">JIC</strain>
    </source>
</reference>
<dbReference type="SUPFAM" id="SSF57959">
    <property type="entry name" value="Leucine zipper domain"/>
    <property type="match status" value="1"/>
</dbReference>
<evidence type="ECO:0000313" key="1">
    <source>
        <dbReference type="EMBL" id="KAK9669285.1"/>
    </source>
</evidence>
<dbReference type="PANTHER" id="PTHR13690:SF86">
    <property type="entry name" value="TRANSCRIPTION FACTOR VIP1"/>
    <property type="match status" value="1"/>
</dbReference>
<sequence>MLRCRRLANRQLDARSKEMKTRYTYVLERKVQTLQTEAATLSAQVTLLQVGT</sequence>
<dbReference type="GO" id="GO:0003700">
    <property type="term" value="F:DNA-binding transcription factor activity"/>
    <property type="evidence" value="ECO:0007669"/>
    <property type="project" value="InterPro"/>
</dbReference>
<dbReference type="Proteomes" id="UP001443914">
    <property type="component" value="Unassembled WGS sequence"/>
</dbReference>
<name>A0AAW1GZT1_SAPOF</name>
<dbReference type="AlphaFoldDB" id="A0AAW1GZT1"/>
<dbReference type="PANTHER" id="PTHR13690">
    <property type="entry name" value="TRANSCRIPTION FACTOR POSF21-RELATED"/>
    <property type="match status" value="1"/>
</dbReference>
<dbReference type="InterPro" id="IPR046347">
    <property type="entry name" value="bZIP_sf"/>
</dbReference>
<evidence type="ECO:0000313" key="2">
    <source>
        <dbReference type="Proteomes" id="UP001443914"/>
    </source>
</evidence>
<comment type="caution">
    <text evidence="1">The sequence shown here is derived from an EMBL/GenBank/DDBJ whole genome shotgun (WGS) entry which is preliminary data.</text>
</comment>
<protein>
    <recommendedName>
        <fullName evidence="3">BZIP domain-containing protein</fullName>
    </recommendedName>
</protein>
<organism evidence="1 2">
    <name type="scientific">Saponaria officinalis</name>
    <name type="common">Common soapwort</name>
    <name type="synonym">Lychnis saponaria</name>
    <dbReference type="NCBI Taxonomy" id="3572"/>
    <lineage>
        <taxon>Eukaryota</taxon>
        <taxon>Viridiplantae</taxon>
        <taxon>Streptophyta</taxon>
        <taxon>Embryophyta</taxon>
        <taxon>Tracheophyta</taxon>
        <taxon>Spermatophyta</taxon>
        <taxon>Magnoliopsida</taxon>
        <taxon>eudicotyledons</taxon>
        <taxon>Gunneridae</taxon>
        <taxon>Pentapetalae</taxon>
        <taxon>Caryophyllales</taxon>
        <taxon>Caryophyllaceae</taxon>
        <taxon>Caryophylleae</taxon>
        <taxon>Saponaria</taxon>
    </lineage>
</organism>
<proteinExistence type="predicted"/>
<dbReference type="GO" id="GO:0005634">
    <property type="term" value="C:nucleus"/>
    <property type="evidence" value="ECO:0007669"/>
    <property type="project" value="TreeGrafter"/>
</dbReference>
<evidence type="ECO:0008006" key="3">
    <source>
        <dbReference type="Google" id="ProtNLM"/>
    </source>
</evidence>
<accession>A0AAW1GZT1</accession>